<feature type="transmembrane region" description="Helical" evidence="1">
    <location>
        <begin position="164"/>
        <end position="183"/>
    </location>
</feature>
<feature type="transmembrane region" description="Helical" evidence="1">
    <location>
        <begin position="12"/>
        <end position="38"/>
    </location>
</feature>
<accession>A0ABY5DL35</accession>
<keyword evidence="1" id="KW-0472">Membrane</keyword>
<name>A0ABY5DL35_9GAMM</name>
<feature type="transmembrane region" description="Helical" evidence="1">
    <location>
        <begin position="189"/>
        <end position="209"/>
    </location>
</feature>
<dbReference type="GO" id="GO:0016779">
    <property type="term" value="F:nucleotidyltransferase activity"/>
    <property type="evidence" value="ECO:0007669"/>
    <property type="project" value="UniProtKB-KW"/>
</dbReference>
<reference evidence="2 3" key="1">
    <citation type="journal article" date="2022" name="Nat. Microbiol.">
        <title>The microbiome of a bacterivorous marine choanoflagellate contains a resource-demanding obligate bacterial associate.</title>
        <authorList>
            <person name="Needham D.M."/>
            <person name="Poirier C."/>
            <person name="Bachy C."/>
            <person name="George E.E."/>
            <person name="Wilken S."/>
            <person name="Yung C.C.M."/>
            <person name="Limardo A.J."/>
            <person name="Morando M."/>
            <person name="Sudek L."/>
            <person name="Malmstrom R.R."/>
            <person name="Keeling P.J."/>
            <person name="Santoro A.E."/>
            <person name="Worden A.Z."/>
        </authorList>
    </citation>
    <scope>NUCLEOTIDE SEQUENCE [LARGE SCALE GENOMIC DNA]</scope>
    <source>
        <strain evidence="2 3">Comchoano-1</strain>
    </source>
</reference>
<keyword evidence="3" id="KW-1185">Reference proteome</keyword>
<feature type="transmembrane region" description="Helical" evidence="1">
    <location>
        <begin position="125"/>
        <end position="143"/>
    </location>
</feature>
<feature type="transmembrane region" description="Helical" evidence="1">
    <location>
        <begin position="99"/>
        <end position="119"/>
    </location>
</feature>
<proteinExistence type="predicted"/>
<dbReference type="Proteomes" id="UP001055955">
    <property type="component" value="Chromosome"/>
</dbReference>
<evidence type="ECO:0000313" key="3">
    <source>
        <dbReference type="Proteomes" id="UP001055955"/>
    </source>
</evidence>
<organism evidence="2 3">
    <name type="scientific">Candidatus Comchoanobacter bicostacola</name>
    <dbReference type="NCBI Taxonomy" id="2919598"/>
    <lineage>
        <taxon>Bacteria</taxon>
        <taxon>Pseudomonadati</taxon>
        <taxon>Pseudomonadota</taxon>
        <taxon>Gammaproteobacteria</taxon>
        <taxon>Candidatus Comchoanobacterales</taxon>
        <taxon>Candidatus Comchoanobacteraceae</taxon>
        <taxon>Candidatus Comchoanobacter</taxon>
    </lineage>
</organism>
<feature type="transmembrane region" description="Helical" evidence="1">
    <location>
        <begin position="72"/>
        <end position="92"/>
    </location>
</feature>
<evidence type="ECO:0000256" key="1">
    <source>
        <dbReference type="SAM" id="Phobius"/>
    </source>
</evidence>
<keyword evidence="2" id="KW-0808">Transferase</keyword>
<dbReference type="Pfam" id="PF01148">
    <property type="entry name" value="CTP_transf_1"/>
    <property type="match status" value="1"/>
</dbReference>
<protein>
    <submittedName>
        <fullName evidence="2">Phosphatidate cytidylyltransferase</fullName>
    </submittedName>
</protein>
<dbReference type="PANTHER" id="PTHR43535">
    <property type="entry name" value="PHOSPHATIDATE CYTIDYLYLTRANSFERASE"/>
    <property type="match status" value="1"/>
</dbReference>
<feature type="transmembrane region" description="Helical" evidence="1">
    <location>
        <begin position="45"/>
        <end position="66"/>
    </location>
</feature>
<keyword evidence="2" id="KW-0548">Nucleotidyltransferase</keyword>
<evidence type="ECO:0000313" key="2">
    <source>
        <dbReference type="EMBL" id="UTC24662.1"/>
    </source>
</evidence>
<dbReference type="RefSeq" id="WP_258568447.1">
    <property type="nucleotide sequence ID" value="NZ_CP092900.1"/>
</dbReference>
<keyword evidence="1" id="KW-1133">Transmembrane helix</keyword>
<sequence length="252" mass="27976">MLYKRVLSSLGIILFGACLFVLPEAYSQAFIWALCLGLVYENVKLATGITYAVAISAIFVVATAILQYSHDFYYYAVAMMYLSLLARVFCMYKDIRSPFFFLASASLDIAVFTYTVIVMLLTNKVLLFSSILLISGIDISGYFGGKFFGKKRVVPTISPNKTEAGYLSALLWMGVCAFILMIWQDLSIMLLTLNLLVVYILAIAGDLAMSFQKRVAGVKDTGSILPGHGGLLDRVDSWMTTLPYLFIWISIN</sequence>
<gene>
    <name evidence="2" type="ORF">MMH89_00585</name>
</gene>
<keyword evidence="1" id="KW-0812">Transmembrane</keyword>
<dbReference type="PANTHER" id="PTHR43535:SF1">
    <property type="entry name" value="PHOSPHATIDATE CYTIDYLYLTRANSFERASE"/>
    <property type="match status" value="1"/>
</dbReference>
<dbReference type="PROSITE" id="PS51257">
    <property type="entry name" value="PROKAR_LIPOPROTEIN"/>
    <property type="match status" value="1"/>
</dbReference>
<dbReference type="EMBL" id="CP092900">
    <property type="protein sequence ID" value="UTC24662.1"/>
    <property type="molecule type" value="Genomic_DNA"/>
</dbReference>